<dbReference type="PIRSF" id="PIRSF005917">
    <property type="entry name" value="MTase_YraL"/>
    <property type="match status" value="1"/>
</dbReference>
<keyword evidence="5 6" id="KW-0949">S-adenosyl-L-methionine</keyword>
<evidence type="ECO:0000313" key="8">
    <source>
        <dbReference type="EMBL" id="QDG49968.1"/>
    </source>
</evidence>
<dbReference type="OrthoDB" id="9809084at2"/>
<dbReference type="RefSeq" id="WP_141196464.1">
    <property type="nucleotide sequence ID" value="NZ_CP041186.1"/>
</dbReference>
<evidence type="ECO:0000259" key="7">
    <source>
        <dbReference type="Pfam" id="PF00590"/>
    </source>
</evidence>
<keyword evidence="4 6" id="KW-0808">Transferase</keyword>
<dbReference type="FunFam" id="3.30.950.10:FF:000002">
    <property type="entry name" value="Ribosomal RNA small subunit methyltransferase I"/>
    <property type="match status" value="1"/>
</dbReference>
<dbReference type="CDD" id="cd11648">
    <property type="entry name" value="RsmI"/>
    <property type="match status" value="1"/>
</dbReference>
<keyword evidence="9" id="KW-1185">Reference proteome</keyword>
<reference evidence="8 9" key="1">
    <citation type="submission" date="2019-06" db="EMBL/GenBank/DDBJ databases">
        <title>Persicimonas caeni gen. nov., sp. nov., a predatory bacterium isolated from solar saltern.</title>
        <authorList>
            <person name="Wang S."/>
        </authorList>
    </citation>
    <scope>NUCLEOTIDE SEQUENCE [LARGE SCALE GENOMIC DNA]</scope>
    <source>
        <strain evidence="8 9">YN101</strain>
    </source>
</reference>
<dbReference type="GO" id="GO:0070677">
    <property type="term" value="F:rRNA (cytosine-2'-O-)-methyltransferase activity"/>
    <property type="evidence" value="ECO:0007669"/>
    <property type="project" value="UniProtKB-UniRule"/>
</dbReference>
<dbReference type="HAMAP" id="MF_01877">
    <property type="entry name" value="16SrRNA_methyltr_I"/>
    <property type="match status" value="1"/>
</dbReference>
<dbReference type="InterPro" id="IPR008189">
    <property type="entry name" value="rRNA_ssu_MeTfrase_I"/>
</dbReference>
<feature type="domain" description="Tetrapyrrole methylase" evidence="7">
    <location>
        <begin position="2"/>
        <end position="206"/>
    </location>
</feature>
<dbReference type="AlphaFoldDB" id="A0A4Y6PNR9"/>
<evidence type="ECO:0000256" key="4">
    <source>
        <dbReference type="ARBA" id="ARBA00022679"/>
    </source>
</evidence>
<dbReference type="SUPFAM" id="SSF53790">
    <property type="entry name" value="Tetrapyrrole methylase"/>
    <property type="match status" value="1"/>
</dbReference>
<name>A0A4Y6PNR9_PERCE</name>
<comment type="subcellular location">
    <subcellularLocation>
        <location evidence="6">Cytoplasm</location>
    </subcellularLocation>
</comment>
<dbReference type="InterPro" id="IPR014776">
    <property type="entry name" value="4pyrrole_Mease_sub2"/>
</dbReference>
<dbReference type="InterPro" id="IPR018063">
    <property type="entry name" value="SAM_MeTrfase_RsmI_CS"/>
</dbReference>
<comment type="similarity">
    <text evidence="6">Belongs to the methyltransferase superfamily. RsmI family.</text>
</comment>
<dbReference type="InterPro" id="IPR035996">
    <property type="entry name" value="4pyrrol_Methylase_sf"/>
</dbReference>
<evidence type="ECO:0000256" key="3">
    <source>
        <dbReference type="ARBA" id="ARBA00022603"/>
    </source>
</evidence>
<comment type="catalytic activity">
    <reaction evidence="6">
        <text>cytidine(1402) in 16S rRNA + S-adenosyl-L-methionine = 2'-O-methylcytidine(1402) in 16S rRNA + S-adenosyl-L-homocysteine + H(+)</text>
        <dbReference type="Rhea" id="RHEA:42924"/>
        <dbReference type="Rhea" id="RHEA-COMP:10285"/>
        <dbReference type="Rhea" id="RHEA-COMP:10286"/>
        <dbReference type="ChEBI" id="CHEBI:15378"/>
        <dbReference type="ChEBI" id="CHEBI:57856"/>
        <dbReference type="ChEBI" id="CHEBI:59789"/>
        <dbReference type="ChEBI" id="CHEBI:74495"/>
        <dbReference type="ChEBI" id="CHEBI:82748"/>
        <dbReference type="EC" id="2.1.1.198"/>
    </reaction>
</comment>
<dbReference type="Gene3D" id="3.40.1010.10">
    <property type="entry name" value="Cobalt-precorrin-4 Transmethylase, Domain 1"/>
    <property type="match status" value="1"/>
</dbReference>
<accession>A0A5B8Y5X9</accession>
<keyword evidence="2 6" id="KW-0698">rRNA processing</keyword>
<dbReference type="GO" id="GO:0005737">
    <property type="term" value="C:cytoplasm"/>
    <property type="evidence" value="ECO:0007669"/>
    <property type="project" value="UniProtKB-SubCell"/>
</dbReference>
<evidence type="ECO:0000256" key="1">
    <source>
        <dbReference type="ARBA" id="ARBA00022490"/>
    </source>
</evidence>
<proteinExistence type="inferred from homology"/>
<dbReference type="EMBL" id="CP041186">
    <property type="protein sequence ID" value="QDG49968.1"/>
    <property type="molecule type" value="Genomic_DNA"/>
</dbReference>
<evidence type="ECO:0000256" key="2">
    <source>
        <dbReference type="ARBA" id="ARBA00022552"/>
    </source>
</evidence>
<comment type="function">
    <text evidence="6">Catalyzes the 2'-O-methylation of the ribose of cytidine 1402 (C1402) in 16S rRNA.</text>
</comment>
<sequence>MLIVCPTPIGNLQDATPRQKDALASADIIACEDTRRTGKLLELFGIARKDGTPRLVSYHEHNEAGRTGELLRALDAGQTVVLTSDAGTPTISDPGYRLVREAAAQGHEVVALPGPVAAMVALSGSGLPTNRFFFEGFLPNKTKARKERLEALRALEVTVVLYESPYRVVELLEDVGAVYGEGHEVCAARELTKMHEEYMRGPVAEVCAELAAREIHGEFVVLLAPWRPNEAEEDIDAQIDAKIAELLEEGMRPRGIKEVVAELFDVRKSELYDRIERVKKGD</sequence>
<evidence type="ECO:0000256" key="5">
    <source>
        <dbReference type="ARBA" id="ARBA00022691"/>
    </source>
</evidence>
<dbReference type="Pfam" id="PF00590">
    <property type="entry name" value="TP_methylase"/>
    <property type="match status" value="1"/>
</dbReference>
<organism evidence="8 9">
    <name type="scientific">Persicimonas caeni</name>
    <dbReference type="NCBI Taxonomy" id="2292766"/>
    <lineage>
        <taxon>Bacteria</taxon>
        <taxon>Deltaproteobacteria</taxon>
        <taxon>Bradymonadales</taxon>
        <taxon>Bradymonadaceae</taxon>
        <taxon>Persicimonas</taxon>
    </lineage>
</organism>
<dbReference type="PANTHER" id="PTHR46111">
    <property type="entry name" value="RIBOSOMAL RNA SMALL SUBUNIT METHYLTRANSFERASE I"/>
    <property type="match status" value="1"/>
</dbReference>
<dbReference type="PANTHER" id="PTHR46111:SF1">
    <property type="entry name" value="RIBOSOMAL RNA SMALL SUBUNIT METHYLTRANSFERASE I"/>
    <property type="match status" value="1"/>
</dbReference>
<dbReference type="Gene3D" id="3.30.950.10">
    <property type="entry name" value="Methyltransferase, Cobalt-precorrin-4 Transmethylase, Domain 2"/>
    <property type="match status" value="1"/>
</dbReference>
<evidence type="ECO:0000256" key="6">
    <source>
        <dbReference type="HAMAP-Rule" id="MF_01877"/>
    </source>
</evidence>
<dbReference type="InterPro" id="IPR014777">
    <property type="entry name" value="4pyrrole_Mease_sub1"/>
</dbReference>
<dbReference type="PROSITE" id="PS01296">
    <property type="entry name" value="RSMI"/>
    <property type="match status" value="1"/>
</dbReference>
<dbReference type="InterPro" id="IPR000878">
    <property type="entry name" value="4pyrrol_Mease"/>
</dbReference>
<dbReference type="Proteomes" id="UP000315995">
    <property type="component" value="Chromosome"/>
</dbReference>
<dbReference type="FunFam" id="3.40.1010.10:FF:000007">
    <property type="entry name" value="Ribosomal RNA small subunit methyltransferase I"/>
    <property type="match status" value="1"/>
</dbReference>
<dbReference type="NCBIfam" id="TIGR00096">
    <property type="entry name" value="16S rRNA (cytidine(1402)-2'-O)-methyltransferase"/>
    <property type="match status" value="1"/>
</dbReference>
<gene>
    <name evidence="6 8" type="primary">rsmI</name>
    <name evidence="8" type="ORF">FIV42_04200</name>
</gene>
<protein>
    <recommendedName>
        <fullName evidence="6">Ribosomal RNA small subunit methyltransferase I</fullName>
        <ecNumber evidence="6">2.1.1.198</ecNumber>
    </recommendedName>
    <alternativeName>
        <fullName evidence="6">16S rRNA 2'-O-ribose C1402 methyltransferase</fullName>
    </alternativeName>
    <alternativeName>
        <fullName evidence="6">rRNA (cytidine-2'-O-)-methyltransferase RsmI</fullName>
    </alternativeName>
</protein>
<keyword evidence="3 6" id="KW-0489">Methyltransferase</keyword>
<dbReference type="EC" id="2.1.1.198" evidence="6"/>
<accession>A0A4Y6PNR9</accession>
<keyword evidence="1 6" id="KW-0963">Cytoplasm</keyword>
<evidence type="ECO:0000313" key="9">
    <source>
        <dbReference type="Proteomes" id="UP000315995"/>
    </source>
</evidence>